<reference evidence="2 3" key="1">
    <citation type="submission" date="2019-05" db="EMBL/GenBank/DDBJ databases">
        <title>Another draft genome of Portunus trituberculatus and its Hox gene families provides insights of decapod evolution.</title>
        <authorList>
            <person name="Jeong J.-H."/>
            <person name="Song I."/>
            <person name="Kim S."/>
            <person name="Choi T."/>
            <person name="Kim D."/>
            <person name="Ryu S."/>
            <person name="Kim W."/>
        </authorList>
    </citation>
    <scope>NUCLEOTIDE SEQUENCE [LARGE SCALE GENOMIC DNA]</scope>
    <source>
        <tissue evidence="2">Muscle</tissue>
    </source>
</reference>
<comment type="caution">
    <text evidence="2">The sequence shown here is derived from an EMBL/GenBank/DDBJ whole genome shotgun (WGS) entry which is preliminary data.</text>
</comment>
<proteinExistence type="predicted"/>
<gene>
    <name evidence="2" type="ORF">E2C01_101592</name>
</gene>
<sequence length="137" mass="14716">MGDWRGSPEGEEMHNTRRWRHLLPVTARTGRRHRGGGQHTLTSARYGRSTLVQGGGGGVRAGLQGSWRRMNEGKGGEGARRDVLTTTPPTPACVCPPPPPPPPCVAGVTHSVPSRHSTHSHARHATPTHAEHTPMGR</sequence>
<accession>A0A5B7KB49</accession>
<feature type="region of interest" description="Disordered" evidence="1">
    <location>
        <begin position="29"/>
        <end position="85"/>
    </location>
</feature>
<dbReference type="AlphaFoldDB" id="A0A5B7KB49"/>
<evidence type="ECO:0000313" key="2">
    <source>
        <dbReference type="EMBL" id="MPD05823.1"/>
    </source>
</evidence>
<feature type="compositionally biased region" description="Basic residues" evidence="1">
    <location>
        <begin position="116"/>
        <end position="126"/>
    </location>
</feature>
<dbReference type="EMBL" id="VSRR010147943">
    <property type="protein sequence ID" value="MPD05823.1"/>
    <property type="molecule type" value="Genomic_DNA"/>
</dbReference>
<dbReference type="Proteomes" id="UP000324222">
    <property type="component" value="Unassembled WGS sequence"/>
</dbReference>
<feature type="compositionally biased region" description="Low complexity" evidence="1">
    <location>
        <begin position="39"/>
        <end position="52"/>
    </location>
</feature>
<name>A0A5B7KB49_PORTR</name>
<evidence type="ECO:0000313" key="3">
    <source>
        <dbReference type="Proteomes" id="UP000324222"/>
    </source>
</evidence>
<organism evidence="2 3">
    <name type="scientific">Portunus trituberculatus</name>
    <name type="common">Swimming crab</name>
    <name type="synonym">Neptunus trituberculatus</name>
    <dbReference type="NCBI Taxonomy" id="210409"/>
    <lineage>
        <taxon>Eukaryota</taxon>
        <taxon>Metazoa</taxon>
        <taxon>Ecdysozoa</taxon>
        <taxon>Arthropoda</taxon>
        <taxon>Crustacea</taxon>
        <taxon>Multicrustacea</taxon>
        <taxon>Malacostraca</taxon>
        <taxon>Eumalacostraca</taxon>
        <taxon>Eucarida</taxon>
        <taxon>Decapoda</taxon>
        <taxon>Pleocyemata</taxon>
        <taxon>Brachyura</taxon>
        <taxon>Eubrachyura</taxon>
        <taxon>Portunoidea</taxon>
        <taxon>Portunidae</taxon>
        <taxon>Portuninae</taxon>
        <taxon>Portunus</taxon>
    </lineage>
</organism>
<protein>
    <submittedName>
        <fullName evidence="2">Uncharacterized protein</fullName>
    </submittedName>
</protein>
<keyword evidence="3" id="KW-1185">Reference proteome</keyword>
<feature type="compositionally biased region" description="Basic and acidic residues" evidence="1">
    <location>
        <begin position="69"/>
        <end position="83"/>
    </location>
</feature>
<evidence type="ECO:0000256" key="1">
    <source>
        <dbReference type="SAM" id="MobiDB-lite"/>
    </source>
</evidence>
<feature type="region of interest" description="Disordered" evidence="1">
    <location>
        <begin position="106"/>
        <end position="137"/>
    </location>
</feature>